<feature type="transmembrane region" description="Helical" evidence="7">
    <location>
        <begin position="173"/>
        <end position="193"/>
    </location>
</feature>
<evidence type="ECO:0000256" key="5">
    <source>
        <dbReference type="ARBA" id="ARBA00023136"/>
    </source>
</evidence>
<protein>
    <submittedName>
        <fullName evidence="8">Amino acid transporter</fullName>
    </submittedName>
</protein>
<keyword evidence="9" id="KW-1185">Reference proteome</keyword>
<accession>A0A1H4TFV3</accession>
<dbReference type="Gene3D" id="1.20.1740.10">
    <property type="entry name" value="Amino acid/polyamine transporter I"/>
    <property type="match status" value="1"/>
</dbReference>
<feature type="transmembrane region" description="Helical" evidence="7">
    <location>
        <begin position="85"/>
        <end position="113"/>
    </location>
</feature>
<gene>
    <name evidence="8" type="ORF">SAMN04490239_4510</name>
</gene>
<dbReference type="PIRSF" id="PIRSF006060">
    <property type="entry name" value="AA_transporter"/>
    <property type="match status" value="1"/>
</dbReference>
<comment type="subcellular location">
    <subcellularLocation>
        <location evidence="1">Membrane</location>
        <topology evidence="1">Multi-pass membrane protein</topology>
    </subcellularLocation>
</comment>
<feature type="region of interest" description="Disordered" evidence="6">
    <location>
        <begin position="1"/>
        <end position="29"/>
    </location>
</feature>
<evidence type="ECO:0000256" key="2">
    <source>
        <dbReference type="ARBA" id="ARBA00022448"/>
    </source>
</evidence>
<evidence type="ECO:0000313" key="8">
    <source>
        <dbReference type="EMBL" id="SEC55168.1"/>
    </source>
</evidence>
<evidence type="ECO:0000256" key="6">
    <source>
        <dbReference type="SAM" id="MobiDB-lite"/>
    </source>
</evidence>
<keyword evidence="4 7" id="KW-1133">Transmembrane helix</keyword>
<dbReference type="GO" id="GO:0016020">
    <property type="term" value="C:membrane"/>
    <property type="evidence" value="ECO:0007669"/>
    <property type="project" value="UniProtKB-SubCell"/>
</dbReference>
<feature type="transmembrane region" description="Helical" evidence="7">
    <location>
        <begin position="435"/>
        <end position="459"/>
    </location>
</feature>
<dbReference type="EMBL" id="FNSV01000005">
    <property type="protein sequence ID" value="SEC55168.1"/>
    <property type="molecule type" value="Genomic_DNA"/>
</dbReference>
<feature type="transmembrane region" description="Helical" evidence="7">
    <location>
        <begin position="320"/>
        <end position="344"/>
    </location>
</feature>
<feature type="transmembrane region" description="Helical" evidence="7">
    <location>
        <begin position="200"/>
        <end position="219"/>
    </location>
</feature>
<evidence type="ECO:0000256" key="7">
    <source>
        <dbReference type="SAM" id="Phobius"/>
    </source>
</evidence>
<feature type="transmembrane region" description="Helical" evidence="7">
    <location>
        <begin position="375"/>
        <end position="393"/>
    </location>
</feature>
<feature type="transmembrane region" description="Helical" evidence="7">
    <location>
        <begin position="279"/>
        <end position="300"/>
    </location>
</feature>
<keyword evidence="3 7" id="KW-0812">Transmembrane</keyword>
<evidence type="ECO:0000256" key="1">
    <source>
        <dbReference type="ARBA" id="ARBA00004141"/>
    </source>
</evidence>
<feature type="transmembrane region" description="Helical" evidence="7">
    <location>
        <begin position="465"/>
        <end position="483"/>
    </location>
</feature>
<dbReference type="InterPro" id="IPR002293">
    <property type="entry name" value="AA/rel_permease1"/>
</dbReference>
<evidence type="ECO:0000313" key="9">
    <source>
        <dbReference type="Proteomes" id="UP000183561"/>
    </source>
</evidence>
<dbReference type="PANTHER" id="PTHR45649">
    <property type="entry name" value="AMINO-ACID PERMEASE BAT1"/>
    <property type="match status" value="1"/>
</dbReference>
<organism evidence="8 9">
    <name type="scientific">Rhodococcus koreensis</name>
    <dbReference type="NCBI Taxonomy" id="99653"/>
    <lineage>
        <taxon>Bacteria</taxon>
        <taxon>Bacillati</taxon>
        <taxon>Actinomycetota</taxon>
        <taxon>Actinomycetes</taxon>
        <taxon>Mycobacteriales</taxon>
        <taxon>Nocardiaceae</taxon>
        <taxon>Rhodococcus</taxon>
    </lineage>
</organism>
<sequence length="499" mass="52658">MATKPEEPTVSTQPPAPGPDFESAPTGTPTDSDAAYLEKLGYKQELNRTLGLFSAFGVQFTSIAIASGIFTTLIVGFGFFGPASFWSFLVGGGLQVFTVGLAVAQLVSAYPLAGGVYQITGRITGKPWLAWQTGWWLLIAHTVAVTTVAVSISPFIAGWFGVTFDGPADTLPWALGLIVLGTIINIAGVKVAAVLNNIGVVAEVLCVVALVGVLLVVKHPTQPLSFLSDSGGTASGGNWFVPFLFAMILPAYAISSFDATGNASEETKDAARKAPMASVMANVSSYVVGVFMVALIMLAIQDLPAVMDSDTPVKLILDTAVGSAFANIFEAVAIIALFAALVMLQLTGIRVLWSQARDGQVPAAHWLRKVSAQRIPINATLTIFALSVIFALWSSLLSVLAAMTALAWGLAYGVVVTVGLWGLVKRKLPKHPWHYGFLSPLIFVLAIAWSVVLCALLIYSDPTHVGIGMLLVILSGAVVYMTIPKSRRGKSIDTLQGHL</sequence>
<dbReference type="Pfam" id="PF13520">
    <property type="entry name" value="AA_permease_2"/>
    <property type="match status" value="1"/>
</dbReference>
<dbReference type="Proteomes" id="UP000183561">
    <property type="component" value="Unassembled WGS sequence"/>
</dbReference>
<feature type="transmembrane region" description="Helical" evidence="7">
    <location>
        <begin position="134"/>
        <end position="161"/>
    </location>
</feature>
<reference evidence="9" key="1">
    <citation type="submission" date="2016-10" db="EMBL/GenBank/DDBJ databases">
        <authorList>
            <person name="Varghese N."/>
            <person name="Submissions S."/>
        </authorList>
    </citation>
    <scope>NUCLEOTIDE SEQUENCE [LARGE SCALE GENOMIC DNA]</scope>
    <source>
        <strain evidence="9">DSM 44498</strain>
    </source>
</reference>
<evidence type="ECO:0000256" key="4">
    <source>
        <dbReference type="ARBA" id="ARBA00022989"/>
    </source>
</evidence>
<dbReference type="AlphaFoldDB" id="A0A1H4TFV3"/>
<evidence type="ECO:0000256" key="3">
    <source>
        <dbReference type="ARBA" id="ARBA00022692"/>
    </source>
</evidence>
<name>A0A1H4TFV3_9NOCA</name>
<keyword evidence="2" id="KW-0813">Transport</keyword>
<dbReference type="OrthoDB" id="8274074at2"/>
<dbReference type="PANTHER" id="PTHR45649:SF26">
    <property type="entry name" value="OS04G0435100 PROTEIN"/>
    <property type="match status" value="1"/>
</dbReference>
<proteinExistence type="predicted"/>
<feature type="transmembrane region" description="Helical" evidence="7">
    <location>
        <begin position="239"/>
        <end position="259"/>
    </location>
</feature>
<keyword evidence="5 7" id="KW-0472">Membrane</keyword>
<feature type="transmembrane region" description="Helical" evidence="7">
    <location>
        <begin position="50"/>
        <end position="79"/>
    </location>
</feature>
<feature type="transmembrane region" description="Helical" evidence="7">
    <location>
        <begin position="399"/>
        <end position="423"/>
    </location>
</feature>
<dbReference type="GO" id="GO:0022857">
    <property type="term" value="F:transmembrane transporter activity"/>
    <property type="evidence" value="ECO:0007669"/>
    <property type="project" value="InterPro"/>
</dbReference>